<dbReference type="PANTHER" id="PTHR43283">
    <property type="entry name" value="BETA-LACTAMASE-RELATED"/>
    <property type="match status" value="1"/>
</dbReference>
<dbReference type="SUPFAM" id="SSF56601">
    <property type="entry name" value="beta-lactamase/transpeptidase-like"/>
    <property type="match status" value="1"/>
</dbReference>
<comment type="caution">
    <text evidence="3">The sequence shown here is derived from an EMBL/GenBank/DDBJ whole genome shotgun (WGS) entry which is preliminary data.</text>
</comment>
<dbReference type="RefSeq" id="WP_330195860.1">
    <property type="nucleotide sequence ID" value="NZ_JAZDRO010000002.1"/>
</dbReference>
<evidence type="ECO:0000313" key="3">
    <source>
        <dbReference type="EMBL" id="MEE2566321.1"/>
    </source>
</evidence>
<dbReference type="Proteomes" id="UP001310692">
    <property type="component" value="Unassembled WGS sequence"/>
</dbReference>
<dbReference type="Pfam" id="PF00144">
    <property type="entry name" value="Beta-lactamase"/>
    <property type="match status" value="1"/>
</dbReference>
<dbReference type="EC" id="3.1.1.103" evidence="3"/>
<feature type="transmembrane region" description="Helical" evidence="1">
    <location>
        <begin position="468"/>
        <end position="487"/>
    </location>
</feature>
<evidence type="ECO:0000256" key="1">
    <source>
        <dbReference type="SAM" id="Phobius"/>
    </source>
</evidence>
<gene>
    <name evidence="3" type="ORF">V0U35_06475</name>
</gene>
<protein>
    <submittedName>
        <fullName evidence="3">Serine hydrolase domain-containing protein</fullName>
        <ecNumber evidence="3">3.1.1.103</ecNumber>
    </submittedName>
</protein>
<keyword evidence="1" id="KW-0472">Membrane</keyword>
<keyword evidence="1" id="KW-1133">Transmembrane helix</keyword>
<dbReference type="InterPro" id="IPR012338">
    <property type="entry name" value="Beta-lactam/transpept-like"/>
</dbReference>
<dbReference type="Gene3D" id="3.40.710.10">
    <property type="entry name" value="DD-peptidase/beta-lactamase superfamily"/>
    <property type="match status" value="1"/>
</dbReference>
<dbReference type="GO" id="GO:0016787">
    <property type="term" value="F:hydrolase activity"/>
    <property type="evidence" value="ECO:0007669"/>
    <property type="project" value="UniProtKB-KW"/>
</dbReference>
<evidence type="ECO:0000313" key="4">
    <source>
        <dbReference type="Proteomes" id="UP001310692"/>
    </source>
</evidence>
<organism evidence="3 4">
    <name type="scientific">Hyphobacterium marinum</name>
    <dbReference type="NCBI Taxonomy" id="3116574"/>
    <lineage>
        <taxon>Bacteria</taxon>
        <taxon>Pseudomonadati</taxon>
        <taxon>Pseudomonadota</taxon>
        <taxon>Alphaproteobacteria</taxon>
        <taxon>Maricaulales</taxon>
        <taxon>Maricaulaceae</taxon>
        <taxon>Hyphobacterium</taxon>
    </lineage>
</organism>
<dbReference type="EMBL" id="JAZDRO010000002">
    <property type="protein sequence ID" value="MEE2566321.1"/>
    <property type="molecule type" value="Genomic_DNA"/>
</dbReference>
<dbReference type="InterPro" id="IPR050789">
    <property type="entry name" value="Diverse_Enzym_Activities"/>
</dbReference>
<name>A0ABU7LXN8_9PROT</name>
<accession>A0ABU7LXN8</accession>
<dbReference type="PANTHER" id="PTHR43283:SF18">
    <property type="match status" value="1"/>
</dbReference>
<keyword evidence="3" id="KW-0378">Hydrolase</keyword>
<sequence>MRKLDWIRLAVGLAAVLVLVVTFAGRRAYESLDPEAPPDRVAAQLDAVLSRAMDRYSISGAVAGAIHDAEIIWSTRRGFRTAEGDPVTGHTAFNLGSISKPLTVWTILSLVYHGEIDLDRPVGDYLTRYDIPAGEFDPSGVTIRRLLRHTAGTNIQGYGGYGAHEHQPVDALDLTENFERVGIVREPGTARRYSGGGYVLLQMMAEDVTGQSFDALARVRVLEPLGMTNSGFDPARLDEVSDSFAYYGNRIETLRDVALAAAGGYASADDLERFLLAHLGGQTILSAAMIETAFAPTNPDPAFAMSYTRWRTPSGWLFGHGGNNSTWHGQIYVRPETGDGFYFLTNTTGGAQLDLDLSCAWLSMMESADADRACADALSVARSVGWWAAGFALAALALVYWLAAGIVCGRRVLALRPSGRSRLRLVGRLFVAILAAVLCVGAVWIFYTNSVIWRTETILIDEIPLDEIEGLALSVTSAFAVLFLSLWSSPVRGR</sequence>
<feature type="transmembrane region" description="Helical" evidence="1">
    <location>
        <begin position="384"/>
        <end position="408"/>
    </location>
</feature>
<feature type="domain" description="Beta-lactamase-related" evidence="2">
    <location>
        <begin position="45"/>
        <end position="352"/>
    </location>
</feature>
<proteinExistence type="predicted"/>
<keyword evidence="4" id="KW-1185">Reference proteome</keyword>
<keyword evidence="1" id="KW-0812">Transmembrane</keyword>
<reference evidence="3 4" key="1">
    <citation type="submission" date="2024-01" db="EMBL/GenBank/DDBJ databases">
        <title>Hyphobacterium bacterium isolated from marine sediment.</title>
        <authorList>
            <person name="Zhao S."/>
        </authorList>
    </citation>
    <scope>NUCLEOTIDE SEQUENCE [LARGE SCALE GENOMIC DNA]</scope>
    <source>
        <strain evidence="3 4">Y60-23</strain>
    </source>
</reference>
<dbReference type="InterPro" id="IPR001466">
    <property type="entry name" value="Beta-lactam-related"/>
</dbReference>
<evidence type="ECO:0000259" key="2">
    <source>
        <dbReference type="Pfam" id="PF00144"/>
    </source>
</evidence>
<feature type="transmembrane region" description="Helical" evidence="1">
    <location>
        <begin position="429"/>
        <end position="448"/>
    </location>
</feature>